<evidence type="ECO:0000256" key="1">
    <source>
        <dbReference type="ARBA" id="ARBA00022553"/>
    </source>
</evidence>
<dbReference type="AlphaFoldDB" id="A0A9D2RUJ9"/>
<dbReference type="SUPFAM" id="SSF55874">
    <property type="entry name" value="ATPase domain of HSP90 chaperone/DNA topoisomerase II/histidine kinase"/>
    <property type="match status" value="1"/>
</dbReference>
<dbReference type="PANTHER" id="PTHR40448:SF1">
    <property type="entry name" value="TWO-COMPONENT SENSOR HISTIDINE KINASE"/>
    <property type="match status" value="1"/>
</dbReference>
<keyword evidence="1" id="KW-0597">Phosphoprotein</keyword>
<name>A0A9D2RUJ9_9FIRM</name>
<feature type="non-terminal residue" evidence="6">
    <location>
        <position position="408"/>
    </location>
</feature>
<dbReference type="EMBL" id="DWYZ01000013">
    <property type="protein sequence ID" value="HJB27268.1"/>
    <property type="molecule type" value="Genomic_DNA"/>
</dbReference>
<evidence type="ECO:0000256" key="4">
    <source>
        <dbReference type="SAM" id="Phobius"/>
    </source>
</evidence>
<keyword evidence="3" id="KW-0418">Kinase</keyword>
<evidence type="ECO:0000256" key="3">
    <source>
        <dbReference type="ARBA" id="ARBA00022777"/>
    </source>
</evidence>
<keyword evidence="4" id="KW-0472">Membrane</keyword>
<evidence type="ECO:0000259" key="5">
    <source>
        <dbReference type="Pfam" id="PF14501"/>
    </source>
</evidence>
<evidence type="ECO:0000256" key="2">
    <source>
        <dbReference type="ARBA" id="ARBA00022679"/>
    </source>
</evidence>
<feature type="domain" description="Sensor histidine kinase NatK-like C-terminal" evidence="5">
    <location>
        <begin position="329"/>
        <end position="408"/>
    </location>
</feature>
<comment type="caution">
    <text evidence="6">The sequence shown here is derived from an EMBL/GenBank/DDBJ whole genome shotgun (WGS) entry which is preliminary data.</text>
</comment>
<evidence type="ECO:0000313" key="6">
    <source>
        <dbReference type="EMBL" id="HJB27268.1"/>
    </source>
</evidence>
<dbReference type="SUPFAM" id="SSF55890">
    <property type="entry name" value="Sporulation response regulatory protein Spo0B"/>
    <property type="match status" value="1"/>
</dbReference>
<reference evidence="6" key="1">
    <citation type="journal article" date="2021" name="PeerJ">
        <title>Extensive microbial diversity within the chicken gut microbiome revealed by metagenomics and culture.</title>
        <authorList>
            <person name="Gilroy R."/>
            <person name="Ravi A."/>
            <person name="Getino M."/>
            <person name="Pursley I."/>
            <person name="Horton D.L."/>
            <person name="Alikhan N.F."/>
            <person name="Baker D."/>
            <person name="Gharbi K."/>
            <person name="Hall N."/>
            <person name="Watson M."/>
            <person name="Adriaenssens E.M."/>
            <person name="Foster-Nyarko E."/>
            <person name="Jarju S."/>
            <person name="Secka A."/>
            <person name="Antonio M."/>
            <person name="Oren A."/>
            <person name="Chaudhuri R.R."/>
            <person name="La Ragione R."/>
            <person name="Hildebrand F."/>
            <person name="Pallen M.J."/>
        </authorList>
    </citation>
    <scope>NUCLEOTIDE SEQUENCE</scope>
    <source>
        <strain evidence="6">ChiSjej1B19-5720</strain>
    </source>
</reference>
<keyword evidence="2" id="KW-0808">Transferase</keyword>
<dbReference type="Proteomes" id="UP000823842">
    <property type="component" value="Unassembled WGS sequence"/>
</dbReference>
<feature type="transmembrane region" description="Helical" evidence="4">
    <location>
        <begin position="117"/>
        <end position="135"/>
    </location>
</feature>
<feature type="transmembrane region" description="Helical" evidence="4">
    <location>
        <begin position="181"/>
        <end position="204"/>
    </location>
</feature>
<dbReference type="InterPro" id="IPR016120">
    <property type="entry name" value="Sig_transdc_His_kin_SpoOB"/>
</dbReference>
<feature type="transmembrane region" description="Helical" evidence="4">
    <location>
        <begin position="156"/>
        <end position="175"/>
    </location>
</feature>
<accession>A0A9D2RUJ9</accession>
<dbReference type="Pfam" id="PF14501">
    <property type="entry name" value="HATPase_c_5"/>
    <property type="match status" value="1"/>
</dbReference>
<proteinExistence type="predicted"/>
<dbReference type="InterPro" id="IPR032834">
    <property type="entry name" value="NatK-like_C"/>
</dbReference>
<dbReference type="InterPro" id="IPR036890">
    <property type="entry name" value="HATPase_C_sf"/>
</dbReference>
<keyword evidence="4" id="KW-1133">Transmembrane helix</keyword>
<dbReference type="CDD" id="cd16935">
    <property type="entry name" value="HATPase_AgrC-ComD-like"/>
    <property type="match status" value="1"/>
</dbReference>
<sequence>METTVYTAVNTFFINATLILVFWNSPNFKKKAALVSITLNVLLKLICVSGLLFPVHNVRFLEIIFSLISLFIYSFCINFSIPQLLLFYFLVLDYVIIVRGIVSYVSVRSELFSPQSWGSILLSIILYMVSVPVILHFTKRTIKRFQNVKVPSFWRMMWMIPAINTMIVLIFTNVFQSPDTIGTRFILARILLTIVSLVLCILLLQAMENVVQQTVLREQLKYTEHISELQKAQYIQLQERIEEMRRFRHDMRQHINLIQSYLSSGNTKALKEYMDTYKITLPSPPQKHYCKHPTLDTLLGYYGEKYASSGIDFETNINLPETLPFPDPDLCVIFGNLLENALESCSAQKDPKIRIAAGLSGVHTLFLIVDNTAPVPPKAADASFFSSKHEGLGIGTQSVKYLAEHYNG</sequence>
<dbReference type="GO" id="GO:0000155">
    <property type="term" value="F:phosphorelay sensor kinase activity"/>
    <property type="evidence" value="ECO:0007669"/>
    <property type="project" value="InterPro"/>
</dbReference>
<feature type="transmembrane region" description="Helical" evidence="4">
    <location>
        <begin position="6"/>
        <end position="25"/>
    </location>
</feature>
<keyword evidence="4" id="KW-0812">Transmembrane</keyword>
<protein>
    <submittedName>
        <fullName evidence="6">GHKL domain-containing protein</fullName>
    </submittedName>
</protein>
<feature type="transmembrane region" description="Helical" evidence="4">
    <location>
        <begin position="59"/>
        <end position="77"/>
    </location>
</feature>
<reference evidence="6" key="2">
    <citation type="submission" date="2021-04" db="EMBL/GenBank/DDBJ databases">
        <authorList>
            <person name="Gilroy R."/>
        </authorList>
    </citation>
    <scope>NUCLEOTIDE SEQUENCE</scope>
    <source>
        <strain evidence="6">ChiSjej1B19-5720</strain>
    </source>
</reference>
<organism evidence="6 7">
    <name type="scientific">Candidatus Blautia faecavium</name>
    <dbReference type="NCBI Taxonomy" id="2838487"/>
    <lineage>
        <taxon>Bacteria</taxon>
        <taxon>Bacillati</taxon>
        <taxon>Bacillota</taxon>
        <taxon>Clostridia</taxon>
        <taxon>Lachnospirales</taxon>
        <taxon>Lachnospiraceae</taxon>
        <taxon>Blautia</taxon>
    </lineage>
</organism>
<gene>
    <name evidence="6" type="ORF">IAA06_00525</name>
</gene>
<feature type="transmembrane region" description="Helical" evidence="4">
    <location>
        <begin position="32"/>
        <end position="53"/>
    </location>
</feature>
<dbReference type="PANTHER" id="PTHR40448">
    <property type="entry name" value="TWO-COMPONENT SENSOR HISTIDINE KINASE"/>
    <property type="match status" value="1"/>
</dbReference>
<dbReference type="GO" id="GO:0042802">
    <property type="term" value="F:identical protein binding"/>
    <property type="evidence" value="ECO:0007669"/>
    <property type="project" value="TreeGrafter"/>
</dbReference>
<evidence type="ECO:0000313" key="7">
    <source>
        <dbReference type="Proteomes" id="UP000823842"/>
    </source>
</evidence>
<feature type="transmembrane region" description="Helical" evidence="4">
    <location>
        <begin position="84"/>
        <end position="105"/>
    </location>
</feature>
<dbReference type="Gene3D" id="3.30.565.10">
    <property type="entry name" value="Histidine kinase-like ATPase, C-terminal domain"/>
    <property type="match status" value="1"/>
</dbReference>